<protein>
    <submittedName>
        <fullName evidence="2">Uncharacterized protein</fullName>
    </submittedName>
</protein>
<proteinExistence type="predicted"/>
<comment type="caution">
    <text evidence="2">The sequence shown here is derived from an EMBL/GenBank/DDBJ whole genome shotgun (WGS) entry which is preliminary data.</text>
</comment>
<feature type="region of interest" description="Disordered" evidence="1">
    <location>
        <begin position="83"/>
        <end position="103"/>
    </location>
</feature>
<evidence type="ECO:0000313" key="2">
    <source>
        <dbReference type="EMBL" id="GFT38819.1"/>
    </source>
</evidence>
<name>A0A8X6TS97_NEPPI</name>
<sequence>MKKSLKRKEKKNQIKDPLPLMFLRSLISSNFNLGNRLDVESQHDNETFHREEVNSGVASLSYGKSSFFPLKDEHDFNSELRNIQKVKGEEQKKQKQLVSRRSN</sequence>
<dbReference type="EMBL" id="BMAW01063124">
    <property type="protein sequence ID" value="GFT38819.1"/>
    <property type="molecule type" value="Genomic_DNA"/>
</dbReference>
<accession>A0A8X6TS97</accession>
<evidence type="ECO:0000256" key="1">
    <source>
        <dbReference type="SAM" id="MobiDB-lite"/>
    </source>
</evidence>
<evidence type="ECO:0000313" key="3">
    <source>
        <dbReference type="Proteomes" id="UP000887013"/>
    </source>
</evidence>
<organism evidence="2 3">
    <name type="scientific">Nephila pilipes</name>
    <name type="common">Giant wood spider</name>
    <name type="synonym">Nephila maculata</name>
    <dbReference type="NCBI Taxonomy" id="299642"/>
    <lineage>
        <taxon>Eukaryota</taxon>
        <taxon>Metazoa</taxon>
        <taxon>Ecdysozoa</taxon>
        <taxon>Arthropoda</taxon>
        <taxon>Chelicerata</taxon>
        <taxon>Arachnida</taxon>
        <taxon>Araneae</taxon>
        <taxon>Araneomorphae</taxon>
        <taxon>Entelegynae</taxon>
        <taxon>Araneoidea</taxon>
        <taxon>Nephilidae</taxon>
        <taxon>Nephila</taxon>
    </lineage>
</organism>
<gene>
    <name evidence="2" type="ORF">NPIL_238791</name>
</gene>
<keyword evidence="3" id="KW-1185">Reference proteome</keyword>
<dbReference type="AlphaFoldDB" id="A0A8X6TS97"/>
<dbReference type="Proteomes" id="UP000887013">
    <property type="component" value="Unassembled WGS sequence"/>
</dbReference>
<reference evidence="2" key="1">
    <citation type="submission" date="2020-08" db="EMBL/GenBank/DDBJ databases">
        <title>Multicomponent nature underlies the extraordinary mechanical properties of spider dragline silk.</title>
        <authorList>
            <person name="Kono N."/>
            <person name="Nakamura H."/>
            <person name="Mori M."/>
            <person name="Yoshida Y."/>
            <person name="Ohtoshi R."/>
            <person name="Malay A.D."/>
            <person name="Moran D.A.P."/>
            <person name="Tomita M."/>
            <person name="Numata K."/>
            <person name="Arakawa K."/>
        </authorList>
    </citation>
    <scope>NUCLEOTIDE SEQUENCE</scope>
</reference>